<dbReference type="SUPFAM" id="SSF52777">
    <property type="entry name" value="CoA-dependent acyltransferases"/>
    <property type="match status" value="1"/>
</dbReference>
<dbReference type="SUPFAM" id="SSF53474">
    <property type="entry name" value="alpha/beta-Hydrolases"/>
    <property type="match status" value="1"/>
</dbReference>
<dbReference type="Pfam" id="PF13193">
    <property type="entry name" value="AMP-binding_C"/>
    <property type="match status" value="1"/>
</dbReference>
<dbReference type="Gene3D" id="3.40.50.1820">
    <property type="entry name" value="alpha/beta hydrolase"/>
    <property type="match status" value="1"/>
</dbReference>
<dbReference type="Pfam" id="PF00975">
    <property type="entry name" value="Thioesterase"/>
    <property type="match status" value="1"/>
</dbReference>
<comment type="cofactor">
    <cofactor evidence="1">
        <name>pantetheine 4'-phosphate</name>
        <dbReference type="ChEBI" id="CHEBI:47942"/>
    </cofactor>
</comment>
<dbReference type="PANTHER" id="PTHR45527">
    <property type="entry name" value="NONRIBOSOMAL PEPTIDE SYNTHETASE"/>
    <property type="match status" value="1"/>
</dbReference>
<dbReference type="InterPro" id="IPR020845">
    <property type="entry name" value="AMP-binding_CS"/>
</dbReference>
<protein>
    <submittedName>
        <fullName evidence="4">Amino acid adenylation domain-containing protein</fullName>
    </submittedName>
</protein>
<dbReference type="Gene3D" id="3.40.50.12780">
    <property type="entry name" value="N-terminal domain of ligase-like"/>
    <property type="match status" value="1"/>
</dbReference>
<name>A0A7K3S198_9ACTN</name>
<dbReference type="Pfam" id="PF00550">
    <property type="entry name" value="PP-binding"/>
    <property type="match status" value="1"/>
</dbReference>
<dbReference type="SUPFAM" id="SSF56801">
    <property type="entry name" value="Acetyl-CoA synthetase-like"/>
    <property type="match status" value="1"/>
</dbReference>
<evidence type="ECO:0000313" key="5">
    <source>
        <dbReference type="Proteomes" id="UP000469670"/>
    </source>
</evidence>
<dbReference type="InterPro" id="IPR036736">
    <property type="entry name" value="ACP-like_sf"/>
</dbReference>
<accession>A0A7K3S198</accession>
<dbReference type="InterPro" id="IPR042099">
    <property type="entry name" value="ANL_N_sf"/>
</dbReference>
<reference evidence="4 5" key="1">
    <citation type="submission" date="2020-01" db="EMBL/GenBank/DDBJ databases">
        <title>Insect and environment-associated Actinomycetes.</title>
        <authorList>
            <person name="Currrie C."/>
            <person name="Chevrette M."/>
            <person name="Carlson C."/>
            <person name="Stubbendieck R."/>
            <person name="Wendt-Pienkowski E."/>
        </authorList>
    </citation>
    <scope>NUCLEOTIDE SEQUENCE [LARGE SCALE GENOMIC DNA]</scope>
    <source>
        <strain evidence="4 5">SID7590</strain>
    </source>
</reference>
<dbReference type="GO" id="GO:0043041">
    <property type="term" value="P:amino acid activation for nonribosomal peptide biosynthetic process"/>
    <property type="evidence" value="ECO:0007669"/>
    <property type="project" value="TreeGrafter"/>
</dbReference>
<feature type="domain" description="Carrier" evidence="3">
    <location>
        <begin position="720"/>
        <end position="793"/>
    </location>
</feature>
<dbReference type="InterPro" id="IPR020802">
    <property type="entry name" value="TesA-like"/>
</dbReference>
<dbReference type="InterPro" id="IPR045851">
    <property type="entry name" value="AMP-bd_C_sf"/>
</dbReference>
<dbReference type="GO" id="GO:0005737">
    <property type="term" value="C:cytoplasm"/>
    <property type="evidence" value="ECO:0007669"/>
    <property type="project" value="TreeGrafter"/>
</dbReference>
<sequence>MTDTQPLAGTAVPRWTIAGAPLEPGLAQQRVALGSELSSALCRRADQLGLAIDVVLFAAHLKVLAGVTSERRLVTGVRTGAGPTAHAATLSDGTWRELIAEATRALAEQVAAEPETLLDLRAEGGPDPAAAYSVHYDADLVLTLTHRLDVMTEEHAARLAGYHLTALTLLAADPDAPHHEQSLLSDDELDFQRSGLSGPRRPLPGPLFVELFEEQVALRPDETAAAHGAQRWSYRELDERANRIAHTLLGHGLGDEDVVAVVLDRNLDWLAATLGVLKAGGVYLPVRPDFPVGRVSSQLEQSDCRFAVTEPGSEAMLHAAVAHTGRACRVLPVADAYRTPRCDAPRRAVAPGQLAYIYFTSGSTGAPKGAMCEHEGMLNHLYAKVDDMELRAGDVVTQTASQCFDISLWQVLAPLLVGGSTLIVDTETQLDVDRFIDLMAVGGVQVVQIVPAYLDVMLARLEASHRPLGDLRSVSVTGEALKARLVKRWFALYPGIRLVNAYGATEVSDDTMHAVLDRVPERDLAVVNVGHSLRNVNTYILDERLRVVPLGAPGEIVFSGVCVGRGYINDPERTALAFTTDPFLEDTRLYRTGDYGRWLPEGTIEFLGRRDEQVKVRGYRIEIGEIENRLLQMPRVAEAAVVISGTHDDSKHLVAFHTGSEDLQAADLRDFLAATLPEYMVPSYFHRLDALPLTENGKTDKKFLTGLAGELGQGVAAYLPPATDTERRLATAWAEVLNVLVGRIGRDDDFFALGGTSLAAVRLVVRLDRQISLRTLVAHPVLRDLAAAVDAASGQDGARSEPAPAGSDELLQQLTPPDDTARATLVCFPYAGGNAVNFQLLARTLAPEGIAVAAVELPGHDISHPDEPLADVADIARRVVRELPDGPLMLWGHCAGGAYATEVARLLEAAGRPAHRLFIGALLLEDPAELRRESAEVTALGNAEITARLRGNSSYVELDLFKAERSDLVSRAFRHDVCSTNAYLLSLQEGPRQPRLATPVEVVVTADDPTTREPQQRYKLWEQTAGSVALHSFDEGGHYFVRTRAADVAALVAARCPQA</sequence>
<dbReference type="InterPro" id="IPR025110">
    <property type="entry name" value="AMP-bd_C"/>
</dbReference>
<organism evidence="4 5">
    <name type="scientific">Streptomyces parvus</name>
    <dbReference type="NCBI Taxonomy" id="66428"/>
    <lineage>
        <taxon>Bacteria</taxon>
        <taxon>Bacillati</taxon>
        <taxon>Actinomycetota</taxon>
        <taxon>Actinomycetes</taxon>
        <taxon>Kitasatosporales</taxon>
        <taxon>Streptomycetaceae</taxon>
        <taxon>Streptomyces</taxon>
    </lineage>
</organism>
<gene>
    <name evidence="4" type="ORF">G3I50_23935</name>
</gene>
<feature type="region of interest" description="Disordered" evidence="2">
    <location>
        <begin position="793"/>
        <end position="814"/>
    </location>
</feature>
<dbReference type="InterPro" id="IPR010071">
    <property type="entry name" value="AA_adenyl_dom"/>
</dbReference>
<dbReference type="AlphaFoldDB" id="A0A7K3S198"/>
<comment type="caution">
    <text evidence="4">The sequence shown here is derived from an EMBL/GenBank/DDBJ whole genome shotgun (WGS) entry which is preliminary data.</text>
</comment>
<dbReference type="InterPro" id="IPR000873">
    <property type="entry name" value="AMP-dep_synth/lig_dom"/>
</dbReference>
<dbReference type="Gene3D" id="3.30.300.30">
    <property type="match status" value="1"/>
</dbReference>
<dbReference type="CDD" id="cd05930">
    <property type="entry name" value="A_NRPS"/>
    <property type="match status" value="1"/>
</dbReference>
<dbReference type="InterPro" id="IPR009081">
    <property type="entry name" value="PP-bd_ACP"/>
</dbReference>
<dbReference type="Proteomes" id="UP000469670">
    <property type="component" value="Unassembled WGS sequence"/>
</dbReference>
<evidence type="ECO:0000256" key="1">
    <source>
        <dbReference type="ARBA" id="ARBA00001957"/>
    </source>
</evidence>
<dbReference type="GO" id="GO:0031177">
    <property type="term" value="F:phosphopantetheine binding"/>
    <property type="evidence" value="ECO:0007669"/>
    <property type="project" value="TreeGrafter"/>
</dbReference>
<dbReference type="Gene3D" id="1.10.1200.10">
    <property type="entry name" value="ACP-like"/>
    <property type="match status" value="1"/>
</dbReference>
<proteinExistence type="predicted"/>
<dbReference type="Pfam" id="PF00501">
    <property type="entry name" value="AMP-binding"/>
    <property type="match status" value="1"/>
</dbReference>
<dbReference type="RefSeq" id="WP_164205361.1">
    <property type="nucleotide sequence ID" value="NZ_JAAGMP010001052.1"/>
</dbReference>
<dbReference type="GO" id="GO:0044550">
    <property type="term" value="P:secondary metabolite biosynthetic process"/>
    <property type="evidence" value="ECO:0007669"/>
    <property type="project" value="TreeGrafter"/>
</dbReference>
<evidence type="ECO:0000259" key="3">
    <source>
        <dbReference type="PROSITE" id="PS50075"/>
    </source>
</evidence>
<dbReference type="PANTHER" id="PTHR45527:SF1">
    <property type="entry name" value="FATTY ACID SYNTHASE"/>
    <property type="match status" value="1"/>
</dbReference>
<dbReference type="SMART" id="SM00824">
    <property type="entry name" value="PKS_TE"/>
    <property type="match status" value="1"/>
</dbReference>
<evidence type="ECO:0000313" key="4">
    <source>
        <dbReference type="EMBL" id="NEC21271.1"/>
    </source>
</evidence>
<dbReference type="PROSITE" id="PS50075">
    <property type="entry name" value="CARRIER"/>
    <property type="match status" value="1"/>
</dbReference>
<dbReference type="InterPro" id="IPR001031">
    <property type="entry name" value="Thioesterase"/>
</dbReference>
<dbReference type="Gene3D" id="3.30.559.30">
    <property type="entry name" value="Nonribosomal peptide synthetase, condensation domain"/>
    <property type="match status" value="1"/>
</dbReference>
<dbReference type="NCBIfam" id="TIGR01733">
    <property type="entry name" value="AA-adenyl-dom"/>
    <property type="match status" value="1"/>
</dbReference>
<dbReference type="EMBL" id="JAAGMP010001052">
    <property type="protein sequence ID" value="NEC21271.1"/>
    <property type="molecule type" value="Genomic_DNA"/>
</dbReference>
<dbReference type="InterPro" id="IPR029058">
    <property type="entry name" value="AB_hydrolase_fold"/>
</dbReference>
<evidence type="ECO:0000256" key="2">
    <source>
        <dbReference type="SAM" id="MobiDB-lite"/>
    </source>
</evidence>
<dbReference type="PROSITE" id="PS00455">
    <property type="entry name" value="AMP_BINDING"/>
    <property type="match status" value="1"/>
</dbReference>